<name>A0A059L1F1_9PSED</name>
<dbReference type="EMBL" id="AZQQ01000081">
    <property type="protein sequence ID" value="KDD67844.1"/>
    <property type="molecule type" value="Genomic_DNA"/>
</dbReference>
<reference evidence="1 2" key="1">
    <citation type="submission" date="2013-12" db="EMBL/GenBank/DDBJ databases">
        <authorList>
            <person name="Formusa P.A."/>
            <person name="Habash M."/>
            <person name="Lee H."/>
            <person name="Trevors J.T."/>
        </authorList>
    </citation>
    <scope>NUCLEOTIDE SEQUENCE [LARGE SCALE GENOMIC DNA]</scope>
    <source>
        <strain evidence="1 2">PD30</strain>
    </source>
</reference>
<dbReference type="GO" id="GO:0004601">
    <property type="term" value="F:peroxidase activity"/>
    <property type="evidence" value="ECO:0007669"/>
    <property type="project" value="InterPro"/>
</dbReference>
<proteinExistence type="predicted"/>
<dbReference type="GO" id="GO:0006979">
    <property type="term" value="P:response to oxidative stress"/>
    <property type="evidence" value="ECO:0007669"/>
    <property type="project" value="InterPro"/>
</dbReference>
<protein>
    <submittedName>
        <fullName evidence="1">Uncharacterized protein</fullName>
    </submittedName>
</protein>
<comment type="caution">
    <text evidence="1">The sequence shown here is derived from an EMBL/GenBank/DDBJ whole genome shotgun (WGS) entry which is preliminary data.</text>
</comment>
<dbReference type="GO" id="GO:0020037">
    <property type="term" value="F:heme binding"/>
    <property type="evidence" value="ECO:0007669"/>
    <property type="project" value="InterPro"/>
</dbReference>
<gene>
    <name evidence="1" type="ORF">V466_17015</name>
</gene>
<dbReference type="InterPro" id="IPR010255">
    <property type="entry name" value="Haem_peroxidase_sf"/>
</dbReference>
<dbReference type="Proteomes" id="UP000026739">
    <property type="component" value="Unassembled WGS sequence"/>
</dbReference>
<organism evidence="1 2">
    <name type="scientific">Pseudomonas mandelii PD30</name>
    <dbReference type="NCBI Taxonomy" id="1419583"/>
    <lineage>
        <taxon>Bacteria</taxon>
        <taxon>Pseudomonadati</taxon>
        <taxon>Pseudomonadota</taxon>
        <taxon>Gammaproteobacteria</taxon>
        <taxon>Pseudomonadales</taxon>
        <taxon>Pseudomonadaceae</taxon>
        <taxon>Pseudomonas</taxon>
    </lineage>
</organism>
<sequence length="34" mass="3898">MAEVYAIADAQEKFVKNFVAAWTKVMDLDCFDVK</sequence>
<dbReference type="SUPFAM" id="SSF48113">
    <property type="entry name" value="Heme-dependent peroxidases"/>
    <property type="match status" value="1"/>
</dbReference>
<evidence type="ECO:0000313" key="1">
    <source>
        <dbReference type="EMBL" id="KDD67844.1"/>
    </source>
</evidence>
<evidence type="ECO:0000313" key="2">
    <source>
        <dbReference type="Proteomes" id="UP000026739"/>
    </source>
</evidence>
<accession>A0A059L1F1</accession>
<dbReference type="Gene3D" id="1.10.520.10">
    <property type="match status" value="1"/>
</dbReference>
<dbReference type="AlphaFoldDB" id="A0A059L1F1"/>